<feature type="compositionally biased region" description="Basic residues" evidence="8">
    <location>
        <begin position="7"/>
        <end position="26"/>
    </location>
</feature>
<dbReference type="HOGENOM" id="CLU_001490_1_1_1"/>
<dbReference type="InterPro" id="IPR046439">
    <property type="entry name" value="ZF_RZ_dom"/>
</dbReference>
<dbReference type="Proteomes" id="UP000016936">
    <property type="component" value="Unassembled WGS sequence"/>
</dbReference>
<proteinExistence type="predicted"/>
<dbReference type="OMA" id="APCQEPC"/>
<dbReference type="InterPro" id="IPR047187">
    <property type="entry name" value="SF1_C_Upf1"/>
</dbReference>
<evidence type="ECO:0000259" key="9">
    <source>
        <dbReference type="PROSITE" id="PS51981"/>
    </source>
</evidence>
<accession>M2TYZ4</accession>
<dbReference type="InterPro" id="IPR041679">
    <property type="entry name" value="DNA2/NAM7-like_C"/>
</dbReference>
<dbReference type="GO" id="GO:0031048">
    <property type="term" value="P:regulatory ncRNA-mediated heterochromatin formation"/>
    <property type="evidence" value="ECO:0007669"/>
    <property type="project" value="TreeGrafter"/>
</dbReference>
<evidence type="ECO:0000313" key="11">
    <source>
        <dbReference type="Proteomes" id="UP000016936"/>
    </source>
</evidence>
<keyword evidence="11" id="KW-1185">Reference proteome</keyword>
<keyword evidence="5" id="KW-0067">ATP-binding</keyword>
<evidence type="ECO:0000256" key="6">
    <source>
        <dbReference type="ARBA" id="ARBA00022833"/>
    </source>
</evidence>
<evidence type="ECO:0000256" key="1">
    <source>
        <dbReference type="ARBA" id="ARBA00004496"/>
    </source>
</evidence>
<dbReference type="PANTHER" id="PTHR10887">
    <property type="entry name" value="DNA2/NAM7 HELICASE FAMILY"/>
    <property type="match status" value="1"/>
</dbReference>
<protein>
    <recommendedName>
        <fullName evidence="9">RZ-type domain-containing protein</fullName>
    </recommendedName>
</protein>
<evidence type="ECO:0000256" key="7">
    <source>
        <dbReference type="ARBA" id="ARBA00022859"/>
    </source>
</evidence>
<feature type="compositionally biased region" description="Basic and acidic residues" evidence="8">
    <location>
        <begin position="31"/>
        <end position="51"/>
    </location>
</feature>
<reference evidence="10 11" key="1">
    <citation type="journal article" date="2012" name="PLoS Pathog.">
        <title>Diverse lifestyles and strategies of plant pathogenesis encoded in the genomes of eighteen Dothideomycetes fungi.</title>
        <authorList>
            <person name="Ohm R.A."/>
            <person name="Feau N."/>
            <person name="Henrissat B."/>
            <person name="Schoch C.L."/>
            <person name="Horwitz B.A."/>
            <person name="Barry K.W."/>
            <person name="Condon B.J."/>
            <person name="Copeland A.C."/>
            <person name="Dhillon B."/>
            <person name="Glaser F."/>
            <person name="Hesse C.N."/>
            <person name="Kosti I."/>
            <person name="LaButti K."/>
            <person name="Lindquist E.A."/>
            <person name="Lucas S."/>
            <person name="Salamov A.A."/>
            <person name="Bradshaw R.E."/>
            <person name="Ciuffetti L."/>
            <person name="Hamelin R.C."/>
            <person name="Kema G.H.J."/>
            <person name="Lawrence C."/>
            <person name="Scott J.A."/>
            <person name="Spatafora J.W."/>
            <person name="Turgeon B.G."/>
            <person name="de Wit P.J.G.M."/>
            <person name="Zhong S."/>
            <person name="Goodwin S.B."/>
            <person name="Grigoriev I.V."/>
        </authorList>
    </citation>
    <scope>NUCLEOTIDE SEQUENCE [LARGE SCALE GENOMIC DNA]</scope>
    <source>
        <strain evidence="11">C5 / ATCC 48332 / race O</strain>
    </source>
</reference>
<dbReference type="CDD" id="cd18808">
    <property type="entry name" value="SF1_C_Upf1"/>
    <property type="match status" value="1"/>
</dbReference>
<evidence type="ECO:0000256" key="8">
    <source>
        <dbReference type="SAM" id="MobiDB-lite"/>
    </source>
</evidence>
<evidence type="ECO:0000256" key="2">
    <source>
        <dbReference type="ARBA" id="ARBA00022490"/>
    </source>
</evidence>
<keyword evidence="4" id="KW-0863">Zinc-finger</keyword>
<feature type="domain" description="RZ-type" evidence="9">
    <location>
        <begin position="1742"/>
        <end position="1816"/>
    </location>
</feature>
<sequence>MSGRGKPSGRSRGTRGHGRGRGRGRGGNRSEGQHVRETAPTRIEETEAQREARSSYNSWKRLFARPFDNPSTMRQLWKGALSILEAGDRDWCQRLPQDLNDEDGIGHRHILALLNAHISVTDYETFISNARNFLLTITHPSILRCLAVDNHVGLIYNLFGGVSGKRAISFLRRLIRAILAATVAETTGNLTEDVKATLLAMSVALFELLRRESRVRFNDEIPSLVESIQTATGVSKDDASSDSLARIFNKLNDTRALLARAQGLLADMSMDEENAADVYNASSYPRNLIVPSDRFDNDKKDIADIILFPTRDEIMSDAEEFLPYTDPDQPHFLNDPVQRHIDTFFRLLRHDIFGELKEALAGVMHTVAQEPTALWNTKLSLGDMRAYHYINAQISHVTLEARKGLQVQVEFVQPAAVRRKSSEERERWWEESRRFNQGTLLSFIWIDNSATHHVFLTVSGKNTDPTKEYGLSHGKELAYITSSLATQDRATVRSLMEAHSGAARGLLLEFPNVIPATFSPILENLKEMHRLNCLPFQQWIVPRRHEGPPGQRVMHQIPPPLYTRTSGFKFSLAPLLKDENKDDQLLMDPTSSCDDEVLLKKLGTATHLDPGQCQALIAALTREYAFIQGPPGTGKSYLGLRIVKVLLGLSKKANLGPIMIVCYTNHALDQFLEHLLGMGVTKLIRVGAMSKSKRLEGHNLRSVSNLGTKTNSEKYMAAVNYNELQKTQREAISIFASLNSLRRNPDWKTLENCISEEHPNIHSQFRRIDDQGFKLSGRHPFDVWASDIQASGTRKSASLLKQIVQKANTDVYSLTSRERSALVAHWIEGARNNKIDELYEMINDATKTQQKLTNVHEELDRRVLEQAQVIGVTTTGLAKRIAVLQQVKCKVLICEEAGEIMESHMISALLPDVEHVIQIGDHEQLRPSVSNFRDLSLESERGKLHQLDRSQFERLCVGELGRPLMPVAQLNVQRRMRPQISSLIRETIYGKLQDHPSTNDLPNVVGMRHNVFWLDHTNFENQNDENAHINSSKSNSWEVGMVHALVRHIVRHGVYKSKDIAVLTPYTGQLQKLRATLRSDFEICLSDRDREALENDGFTVDDVTSQVPAASELRSYQGKPLEKKQLSEMLRIATVDNFQGEEAKIVIVSLVRSNEVQKVGFLKTTNRINVLLSRAKHGMYLIGNTETYVSVEMWQKVIHILKASACIGKSLALSCSRHPGTTIEVQEPDDFQKYSPEGGSHFKCPTPCEALLPCGHPCPGTCGQCNTKDARGSMEPAVTTANVRATMELIVACVKAHVKSAASTPSVQRSVMSLARHALSLANGSAIIKASAKCHVQHHAIAYHAMNVAQSFCHAVINVRAFAVKNVLRNTARNAPDMMMMSSYADIDLNESPIVVLGCGHFFTTETLDGHISLKDLYEVDKKTVRFIGLIENSEFSAAIPQCPNCREPVKQFVTQRYNRLINRAVIDESSKRFIVSGQQALHLLEDRLAIERANLETSRTAIVPQSPGLGTNQAIIEKKMKHIHDCVRNRYSSTAILVEDVRSFRHKMDIQHKPTYKLYQAIIHSYKRNASLDKDFAQLSLSSSSKYLERDRDQRVTLGGRLLEIKVQCLLLEDKFEIARVVLKNVGGTVPLKFSGGSPAKKTNSFLEACEKLIGDCMSGYLPKLAVETSLYYACIAHLFSRSGMAKDTDRTRATNYRNTAKHHLEQAEKLCQNSFRGRDILRKAVLSSAEMLKRDFYEEVSKDEIEAIKQAMVSGPGGIATHSGHWYNCANGHPFVIGECGMPMERARCPECGEPVGGQNHAAVRGVSCAMEME</sequence>
<comment type="subcellular location">
    <subcellularLocation>
        <location evidence="1">Cytoplasm</location>
    </subcellularLocation>
</comment>
<organism evidence="10 11">
    <name type="scientific">Cochliobolus heterostrophus (strain C5 / ATCC 48332 / race O)</name>
    <name type="common">Southern corn leaf blight fungus</name>
    <name type="synonym">Bipolaris maydis</name>
    <dbReference type="NCBI Taxonomy" id="701091"/>
    <lineage>
        <taxon>Eukaryota</taxon>
        <taxon>Fungi</taxon>
        <taxon>Dikarya</taxon>
        <taxon>Ascomycota</taxon>
        <taxon>Pezizomycotina</taxon>
        <taxon>Dothideomycetes</taxon>
        <taxon>Pleosporomycetidae</taxon>
        <taxon>Pleosporales</taxon>
        <taxon>Pleosporineae</taxon>
        <taxon>Pleosporaceae</taxon>
        <taxon>Bipolaris</taxon>
    </lineage>
</organism>
<keyword evidence="2" id="KW-0963">Cytoplasm</keyword>
<dbReference type="EMBL" id="KB445576">
    <property type="protein sequence ID" value="EMD91519.1"/>
    <property type="molecule type" value="Genomic_DNA"/>
</dbReference>
<dbReference type="CDD" id="cd17936">
    <property type="entry name" value="EEXXEc_NFX1"/>
    <property type="match status" value="1"/>
</dbReference>
<dbReference type="GO" id="GO:0002376">
    <property type="term" value="P:immune system process"/>
    <property type="evidence" value="ECO:0007669"/>
    <property type="project" value="UniProtKB-KW"/>
</dbReference>
<evidence type="ECO:0000256" key="5">
    <source>
        <dbReference type="ARBA" id="ARBA00022806"/>
    </source>
</evidence>
<keyword evidence="5" id="KW-0378">Hydrolase</keyword>
<dbReference type="GO" id="GO:0004386">
    <property type="term" value="F:helicase activity"/>
    <property type="evidence" value="ECO:0007669"/>
    <property type="project" value="InterPro"/>
</dbReference>
<dbReference type="PANTHER" id="PTHR10887:SF445">
    <property type="entry name" value="NFX1-TYPE ZINC FINGER-CONTAINING PROTEIN 1"/>
    <property type="match status" value="1"/>
</dbReference>
<name>M2TYZ4_COCH5</name>
<keyword evidence="7" id="KW-0391">Immunity</keyword>
<dbReference type="Gene3D" id="3.40.50.300">
    <property type="entry name" value="P-loop containing nucleotide triphosphate hydrolases"/>
    <property type="match status" value="2"/>
</dbReference>
<dbReference type="Pfam" id="PF13086">
    <property type="entry name" value="AAA_11"/>
    <property type="match status" value="1"/>
</dbReference>
<feature type="region of interest" description="Disordered" evidence="8">
    <location>
        <begin position="1"/>
        <end position="51"/>
    </location>
</feature>
<dbReference type="GO" id="GO:0005737">
    <property type="term" value="C:cytoplasm"/>
    <property type="evidence" value="ECO:0007669"/>
    <property type="project" value="UniProtKB-SubCell"/>
</dbReference>
<dbReference type="InterPro" id="IPR027417">
    <property type="entry name" value="P-loop_NTPase"/>
</dbReference>
<keyword evidence="5" id="KW-0347">Helicase</keyword>
<reference evidence="11" key="2">
    <citation type="journal article" date="2013" name="PLoS Genet.">
        <title>Comparative genome structure, secondary metabolite, and effector coding capacity across Cochliobolus pathogens.</title>
        <authorList>
            <person name="Condon B.J."/>
            <person name="Leng Y."/>
            <person name="Wu D."/>
            <person name="Bushley K.E."/>
            <person name="Ohm R.A."/>
            <person name="Otillar R."/>
            <person name="Martin J."/>
            <person name="Schackwitz W."/>
            <person name="Grimwood J."/>
            <person name="MohdZainudin N."/>
            <person name="Xue C."/>
            <person name="Wang R."/>
            <person name="Manning V.A."/>
            <person name="Dhillon B."/>
            <person name="Tu Z.J."/>
            <person name="Steffenson B.J."/>
            <person name="Salamov A."/>
            <person name="Sun H."/>
            <person name="Lowry S."/>
            <person name="LaButti K."/>
            <person name="Han J."/>
            <person name="Copeland A."/>
            <person name="Lindquist E."/>
            <person name="Barry K."/>
            <person name="Schmutz J."/>
            <person name="Baker S.E."/>
            <person name="Ciuffetti L.M."/>
            <person name="Grigoriev I.V."/>
            <person name="Zhong S."/>
            <person name="Turgeon B.G."/>
        </authorList>
    </citation>
    <scope>NUCLEOTIDE SEQUENCE [LARGE SCALE GENOMIC DNA]</scope>
    <source>
        <strain evidence="11">C5 / ATCC 48332 / race O</strain>
    </source>
</reference>
<keyword evidence="5" id="KW-0547">Nucleotide-binding</keyword>
<evidence type="ECO:0000313" key="10">
    <source>
        <dbReference type="EMBL" id="EMD91519.1"/>
    </source>
</evidence>
<dbReference type="SUPFAM" id="SSF52540">
    <property type="entry name" value="P-loop containing nucleoside triphosphate hydrolases"/>
    <property type="match status" value="1"/>
</dbReference>
<dbReference type="InterPro" id="IPR045055">
    <property type="entry name" value="DNA2/NAM7-like"/>
</dbReference>
<gene>
    <name evidence="10" type="ORF">COCHEDRAFT_1030329</name>
</gene>
<dbReference type="GO" id="GO:0008270">
    <property type="term" value="F:zinc ion binding"/>
    <property type="evidence" value="ECO:0007669"/>
    <property type="project" value="UniProtKB-KW"/>
</dbReference>
<dbReference type="PROSITE" id="PS51981">
    <property type="entry name" value="ZF_RZ"/>
    <property type="match status" value="1"/>
</dbReference>
<dbReference type="InterPro" id="IPR041677">
    <property type="entry name" value="DNA2/NAM7_AAA_11"/>
</dbReference>
<dbReference type="Pfam" id="PF13087">
    <property type="entry name" value="AAA_12"/>
    <property type="match status" value="1"/>
</dbReference>
<evidence type="ECO:0000256" key="4">
    <source>
        <dbReference type="ARBA" id="ARBA00022771"/>
    </source>
</evidence>
<dbReference type="OrthoDB" id="2423195at2759"/>
<dbReference type="FunFam" id="3.40.50.300:FF:001660">
    <property type="entry name" value="NF-X1 finger and helicase protein, putative"/>
    <property type="match status" value="1"/>
</dbReference>
<keyword evidence="6" id="KW-0862">Zinc</keyword>
<keyword evidence="3" id="KW-0479">Metal-binding</keyword>
<dbReference type="GO" id="GO:0031380">
    <property type="term" value="C:nuclear RNA-directed RNA polymerase complex"/>
    <property type="evidence" value="ECO:0007669"/>
    <property type="project" value="TreeGrafter"/>
</dbReference>
<evidence type="ECO:0000256" key="3">
    <source>
        <dbReference type="ARBA" id="ARBA00022723"/>
    </source>
</evidence>
<dbReference type="Pfam" id="PF20173">
    <property type="entry name" value="ZnF_RZ-type"/>
    <property type="match status" value="1"/>
</dbReference>
<dbReference type="eggNOG" id="KOG1807">
    <property type="taxonomic scope" value="Eukaryota"/>
</dbReference>